<reference evidence="7 8" key="1">
    <citation type="submission" date="2016-11" db="EMBL/GenBank/DDBJ databases">
        <authorList>
            <person name="Jaros S."/>
            <person name="Januszkiewicz K."/>
            <person name="Wedrychowicz H."/>
        </authorList>
    </citation>
    <scope>NUCLEOTIDE SEQUENCE [LARGE SCALE GENOMIC DNA]</scope>
    <source>
        <strain evidence="7 8">GAS95</strain>
    </source>
</reference>
<feature type="signal peptide" evidence="6">
    <location>
        <begin position="1"/>
        <end position="27"/>
    </location>
</feature>
<keyword evidence="4" id="KW-0472">Membrane</keyword>
<proteinExistence type="inferred from homology"/>
<dbReference type="Pfam" id="PF06629">
    <property type="entry name" value="MipA"/>
    <property type="match status" value="1"/>
</dbReference>
<evidence type="ECO:0000256" key="3">
    <source>
        <dbReference type="ARBA" id="ARBA00022729"/>
    </source>
</evidence>
<keyword evidence="3 6" id="KW-0732">Signal</keyword>
<comment type="subcellular location">
    <subcellularLocation>
        <location evidence="1">Cell outer membrane</location>
    </subcellularLocation>
</comment>
<evidence type="ECO:0000256" key="1">
    <source>
        <dbReference type="ARBA" id="ARBA00004442"/>
    </source>
</evidence>
<feature type="chain" id="PRO_5012749011" evidence="6">
    <location>
        <begin position="28"/>
        <end position="272"/>
    </location>
</feature>
<evidence type="ECO:0000313" key="7">
    <source>
        <dbReference type="EMBL" id="SIO59307.1"/>
    </source>
</evidence>
<dbReference type="InterPro" id="IPR010583">
    <property type="entry name" value="MipA"/>
</dbReference>
<dbReference type="GO" id="GO:0009279">
    <property type="term" value="C:cell outer membrane"/>
    <property type="evidence" value="ECO:0007669"/>
    <property type="project" value="UniProtKB-SubCell"/>
</dbReference>
<evidence type="ECO:0000256" key="2">
    <source>
        <dbReference type="ARBA" id="ARBA00005722"/>
    </source>
</evidence>
<dbReference type="Proteomes" id="UP000185151">
    <property type="component" value="Unassembled WGS sequence"/>
</dbReference>
<comment type="similarity">
    <text evidence="2">Belongs to the MipA/OmpV family.</text>
</comment>
<evidence type="ECO:0000256" key="6">
    <source>
        <dbReference type="SAM" id="SignalP"/>
    </source>
</evidence>
<keyword evidence="5" id="KW-0998">Cell outer membrane</keyword>
<name>A0A1N6KSF2_9BURK</name>
<dbReference type="OrthoDB" id="8562138at2"/>
<gene>
    <name evidence="7" type="ORF">SAMN05444165_4470</name>
</gene>
<evidence type="ECO:0000256" key="5">
    <source>
        <dbReference type="ARBA" id="ARBA00023237"/>
    </source>
</evidence>
<evidence type="ECO:0000313" key="8">
    <source>
        <dbReference type="Proteomes" id="UP000185151"/>
    </source>
</evidence>
<dbReference type="PANTHER" id="PTHR38776">
    <property type="entry name" value="MLTA-INTERACTING PROTEIN-RELATED"/>
    <property type="match status" value="1"/>
</dbReference>
<dbReference type="PANTHER" id="PTHR38776:SF1">
    <property type="entry name" value="MLTA-INTERACTING PROTEIN-RELATED"/>
    <property type="match status" value="1"/>
</dbReference>
<evidence type="ECO:0000256" key="4">
    <source>
        <dbReference type="ARBA" id="ARBA00023136"/>
    </source>
</evidence>
<dbReference type="AlphaFoldDB" id="A0A1N6KSF2"/>
<organism evidence="7 8">
    <name type="scientific">Paraburkholderia phenazinium</name>
    <dbReference type="NCBI Taxonomy" id="60549"/>
    <lineage>
        <taxon>Bacteria</taxon>
        <taxon>Pseudomonadati</taxon>
        <taxon>Pseudomonadota</taxon>
        <taxon>Betaproteobacteria</taxon>
        <taxon>Burkholderiales</taxon>
        <taxon>Burkholderiaceae</taxon>
        <taxon>Paraburkholderia</taxon>
    </lineage>
</organism>
<dbReference type="RefSeq" id="WP_074299250.1">
    <property type="nucleotide sequence ID" value="NZ_FSRU01000002.1"/>
</dbReference>
<dbReference type="EMBL" id="FSRU01000002">
    <property type="protein sequence ID" value="SIO59307.1"/>
    <property type="molecule type" value="Genomic_DNA"/>
</dbReference>
<accession>A0A1N6KSF2</accession>
<protein>
    <submittedName>
        <fullName evidence="7">Outer membrane protein</fullName>
    </submittedName>
</protein>
<sequence>MKRTFCRAYPVLLAAASVLLHTASAWADGGADAQASADDSGFTVLSNATNVTHWGLGVGAGVAASPYKSGDTKFTPIPLISFDNKWIHALGTTIDLKIGKWDNVSVALRGDYAVGDGYRNDDAPILNGMQNRNGTFWYGPALAWKSAFGTLSADYLLGGNRGERAKLDFSKSFDLGRYSIEPYASVEWLSSDYVDYYYGVQASEARAGRPEYTGRAAYDTSVGTRVNYSITRRQKVVLDVGVSHFTSGVTDSPIVGRSYLPAARLGYIYQFN</sequence>
<keyword evidence="8" id="KW-1185">Reference proteome</keyword>